<protein>
    <submittedName>
        <fullName evidence="2">Unannotated protein</fullName>
    </submittedName>
</protein>
<dbReference type="EMBL" id="CAFABC010000004">
    <property type="protein sequence ID" value="CAB4817403.1"/>
    <property type="molecule type" value="Genomic_DNA"/>
</dbReference>
<accession>A0A6J5YUD6</accession>
<organism evidence="2">
    <name type="scientific">freshwater metagenome</name>
    <dbReference type="NCBI Taxonomy" id="449393"/>
    <lineage>
        <taxon>unclassified sequences</taxon>
        <taxon>metagenomes</taxon>
        <taxon>ecological metagenomes</taxon>
    </lineage>
</organism>
<keyword evidence="1" id="KW-1133">Transmembrane helix</keyword>
<gene>
    <name evidence="3" type="ORF">UFOPK2731_00132</name>
    <name evidence="4" type="ORF">UFOPK3161_00319</name>
    <name evidence="2" type="ORF">UFOPK3962_00222</name>
    <name evidence="5" type="ORF">UFOPK4427_00220</name>
</gene>
<feature type="transmembrane region" description="Helical" evidence="1">
    <location>
        <begin position="21"/>
        <end position="40"/>
    </location>
</feature>
<evidence type="ECO:0000256" key="1">
    <source>
        <dbReference type="SAM" id="Phobius"/>
    </source>
</evidence>
<evidence type="ECO:0000313" key="5">
    <source>
        <dbReference type="EMBL" id="CAB5136630.1"/>
    </source>
</evidence>
<keyword evidence="1" id="KW-0472">Membrane</keyword>
<evidence type="ECO:0000313" key="3">
    <source>
        <dbReference type="EMBL" id="CAB4721108.1"/>
    </source>
</evidence>
<sequence>MRSRRIERVIEDDMVDKAGWMYADLFLGLMVIFLATISFVPEIRDNSNANAGNRVSSNTIRQSTSFNFDKGLTIVINTPDVLLIETRIKSFLAGERLPLDSQIVFVKFIGGYDPINERVSDGATRALEFGLKLRADNPKLFANATNSADASPDIASGQVAVVLTFSSPLKK</sequence>
<evidence type="ECO:0000313" key="2">
    <source>
        <dbReference type="EMBL" id="CAB4331443.1"/>
    </source>
</evidence>
<dbReference type="AlphaFoldDB" id="A0A6J5YUD6"/>
<name>A0A6J5YUD6_9ZZZZ</name>
<proteinExistence type="predicted"/>
<keyword evidence="1" id="KW-0812">Transmembrane</keyword>
<dbReference type="EMBL" id="CAFBRY010000003">
    <property type="protein sequence ID" value="CAB5136630.1"/>
    <property type="molecule type" value="Genomic_DNA"/>
</dbReference>
<reference evidence="2" key="1">
    <citation type="submission" date="2020-05" db="EMBL/GenBank/DDBJ databases">
        <authorList>
            <person name="Chiriac C."/>
            <person name="Salcher M."/>
            <person name="Ghai R."/>
            <person name="Kavagutti S V."/>
        </authorList>
    </citation>
    <scope>NUCLEOTIDE SEQUENCE</scope>
</reference>
<evidence type="ECO:0000313" key="4">
    <source>
        <dbReference type="EMBL" id="CAB4817403.1"/>
    </source>
</evidence>
<dbReference type="EMBL" id="CAESAH010000003">
    <property type="protein sequence ID" value="CAB4331443.1"/>
    <property type="molecule type" value="Genomic_DNA"/>
</dbReference>
<dbReference type="EMBL" id="CAEZYO010000002">
    <property type="protein sequence ID" value="CAB4721108.1"/>
    <property type="molecule type" value="Genomic_DNA"/>
</dbReference>